<protein>
    <submittedName>
        <fullName evidence="1">Uncharacterized protein</fullName>
    </submittedName>
</protein>
<comment type="caution">
    <text evidence="1">The sequence shown here is derived from an EMBL/GenBank/DDBJ whole genome shotgun (WGS) entry which is preliminary data.</text>
</comment>
<proteinExistence type="predicted"/>
<evidence type="ECO:0000313" key="1">
    <source>
        <dbReference type="EMBL" id="RAX07749.1"/>
    </source>
</evidence>
<evidence type="ECO:0000313" key="2">
    <source>
        <dbReference type="Proteomes" id="UP000250919"/>
    </source>
</evidence>
<dbReference type="Proteomes" id="UP000250919">
    <property type="component" value="Unassembled WGS sequence"/>
</dbReference>
<organism evidence="1 2">
    <name type="scientific">Photorhabdus bodei</name>
    <dbReference type="NCBI Taxonomy" id="2029681"/>
    <lineage>
        <taxon>Bacteria</taxon>
        <taxon>Pseudomonadati</taxon>
        <taxon>Pseudomonadota</taxon>
        <taxon>Gammaproteobacteria</taxon>
        <taxon>Enterobacterales</taxon>
        <taxon>Morganellaceae</taxon>
        <taxon>Photorhabdus</taxon>
    </lineage>
</organism>
<dbReference type="AlphaFoldDB" id="A0A329WT67"/>
<name>A0A329WT67_9GAMM</name>
<dbReference type="EMBL" id="NSCM01000055">
    <property type="protein sequence ID" value="RAX07749.1"/>
    <property type="molecule type" value="Genomic_DNA"/>
</dbReference>
<reference evidence="1 2" key="1">
    <citation type="journal article" date="2018" name="Int. J. Syst. Evol. Microbiol.">
        <title>Whole-genome-based revisit of Photorhabdus phylogeny: proposal for the elevation of most Photorhabdus subspecies to the species level and description of one novel species Photorhabdus bodei sp. nov., and one novel subspecies Photorhabdus laumondii subsp. clarkei subsp. nov.</title>
        <authorList>
            <person name="Machado R.A.R."/>
            <person name="Wuthrich D."/>
            <person name="Kuhnert P."/>
            <person name="Arce C.C.M."/>
            <person name="Thonen L."/>
            <person name="Ruiz C."/>
            <person name="Zhang X."/>
            <person name="Robert C.A.M."/>
            <person name="Karimi J."/>
            <person name="Kamali S."/>
            <person name="Ma J."/>
            <person name="Bruggmann R."/>
            <person name="Erb M."/>
        </authorList>
    </citation>
    <scope>NUCLEOTIDE SEQUENCE [LARGE SCALE GENOMIC DNA]</scope>
    <source>
        <strain evidence="1 2">LJ24-63</strain>
    </source>
</reference>
<accession>A0A329WT67</accession>
<sequence length="59" mass="6868">MKKWRFTLNKILVRKIPVCNERNLLNRAIVVEILLKKNKDSPVDGGCEKKVLYKNLSSL</sequence>
<gene>
    <name evidence="1" type="ORF">CKY02_20130</name>
</gene>